<dbReference type="InterPro" id="IPR012871">
    <property type="entry name" value="DUF1668_ORYSA"/>
</dbReference>
<dbReference type="PANTHER" id="PTHR33085">
    <property type="entry name" value="OS12G0113100 PROTEIN-RELATED"/>
    <property type="match status" value="1"/>
</dbReference>
<dbReference type="Pfam" id="PF07893">
    <property type="entry name" value="DUF1668"/>
    <property type="match status" value="1"/>
</dbReference>
<dbReference type="PANTHER" id="PTHR33085:SF62">
    <property type="entry name" value="OS03G0632600 PROTEIN"/>
    <property type="match status" value="1"/>
</dbReference>
<dbReference type="Proteomes" id="UP001497457">
    <property type="component" value="Chromosome 16b"/>
</dbReference>
<accession>A0ABC8YJG7</accession>
<reference evidence="2" key="1">
    <citation type="submission" date="2024-06" db="EMBL/GenBank/DDBJ databases">
        <authorList>
            <person name="Ryan C."/>
        </authorList>
    </citation>
    <scope>NUCLEOTIDE SEQUENCE [LARGE SCALE GENOMIC DNA]</scope>
</reference>
<reference evidence="1 2" key="2">
    <citation type="submission" date="2024-10" db="EMBL/GenBank/DDBJ databases">
        <authorList>
            <person name="Ryan C."/>
        </authorList>
    </citation>
    <scope>NUCLEOTIDE SEQUENCE [LARGE SCALE GENOMIC DNA]</scope>
</reference>
<evidence type="ECO:0000313" key="1">
    <source>
        <dbReference type="EMBL" id="CAL4944370.1"/>
    </source>
</evidence>
<organism evidence="1 2">
    <name type="scientific">Urochloa decumbens</name>
    <dbReference type="NCBI Taxonomy" id="240449"/>
    <lineage>
        <taxon>Eukaryota</taxon>
        <taxon>Viridiplantae</taxon>
        <taxon>Streptophyta</taxon>
        <taxon>Embryophyta</taxon>
        <taxon>Tracheophyta</taxon>
        <taxon>Spermatophyta</taxon>
        <taxon>Magnoliopsida</taxon>
        <taxon>Liliopsida</taxon>
        <taxon>Poales</taxon>
        <taxon>Poaceae</taxon>
        <taxon>PACMAD clade</taxon>
        <taxon>Panicoideae</taxon>
        <taxon>Panicodae</taxon>
        <taxon>Paniceae</taxon>
        <taxon>Melinidinae</taxon>
        <taxon>Urochloa</taxon>
    </lineage>
</organism>
<protein>
    <submittedName>
        <fullName evidence="1">Uncharacterized protein</fullName>
    </submittedName>
</protein>
<dbReference type="AlphaFoldDB" id="A0ABC8YJG7"/>
<name>A0ABC8YJG7_9POAL</name>
<dbReference type="InterPro" id="IPR011043">
    <property type="entry name" value="Gal_Oxase/kelch_b-propeller"/>
</dbReference>
<gene>
    <name evidence="1" type="ORF">URODEC1_LOCUS34768</name>
</gene>
<proteinExistence type="predicted"/>
<dbReference type="SUPFAM" id="SSF50965">
    <property type="entry name" value="Galactose oxidase, central domain"/>
    <property type="match status" value="1"/>
</dbReference>
<dbReference type="EMBL" id="OZ075126">
    <property type="protein sequence ID" value="CAL4944370.1"/>
    <property type="molecule type" value="Genomic_DNA"/>
</dbReference>
<evidence type="ECO:0000313" key="2">
    <source>
        <dbReference type="Proteomes" id="UP001497457"/>
    </source>
</evidence>
<sequence length="417" mass="46791">MGKGKTTMPKRRPVERRRHLYLVFDDWSGGYSIRKIDLLGDHWRPPLVPVGTPEGPVFTGMFTLPVASLRFEAPRGEPRCFAAFGSKIMAFHPTKDSGFAPGATIYDVGTRCLSYGPKTWPDRVNPTYIPVGDRLFVLDAGSFEVLNPLQPYGDPNRDSSASAWAWSKLPAPIFHCDHVTAYAMHPDGRTFFVSIGGDAAPATFSLDTVEPVAKEDWKWELRGKWKLPFTGRAYYVRELDAWVGLSGDPSTIGRLCSCNVVPTNSHSADTIGQQQCPAMKFSKEKLFSEVRGENHIGANLVYLGHERKFCLLECISIQADLPEKLTDSDETNGESGVEVVELPYVDDLCEDSSDDANEDSDDEVNKDWYRLFRLTAFSPQYDKNGDLTIGISGWYRYYNMPQEVSQSMFECPVAFWM</sequence>
<keyword evidence="2" id="KW-1185">Reference proteome</keyword>